<keyword evidence="3" id="KW-1185">Reference proteome</keyword>
<dbReference type="EMBL" id="OX597814">
    <property type="protein sequence ID" value="CAI9716371.1"/>
    <property type="molecule type" value="Genomic_DNA"/>
</dbReference>
<proteinExistence type="predicted"/>
<feature type="compositionally biased region" description="Low complexity" evidence="1">
    <location>
        <begin position="46"/>
        <end position="69"/>
    </location>
</feature>
<dbReference type="Proteomes" id="UP001162480">
    <property type="component" value="Chromosome 1"/>
</dbReference>
<protein>
    <submittedName>
        <fullName evidence="2">Uncharacterized protein</fullName>
    </submittedName>
</protein>
<sequence>MQLYSLRGSEFNGFKEYAQFLTTTLKHLGEGAIQTVKGGGTGSIFSNYRSSRSSGRTRGSNRNSNSSSSHLVDIKQMLMRSVPIHTRQHITFQQPPCEY</sequence>
<name>A0AA36AHQ3_OCTVU</name>
<accession>A0AA36AHQ3</accession>
<feature type="region of interest" description="Disordered" evidence="1">
    <location>
        <begin position="39"/>
        <end position="70"/>
    </location>
</feature>
<evidence type="ECO:0000313" key="2">
    <source>
        <dbReference type="EMBL" id="CAI9716371.1"/>
    </source>
</evidence>
<organism evidence="2 3">
    <name type="scientific">Octopus vulgaris</name>
    <name type="common">Common octopus</name>
    <dbReference type="NCBI Taxonomy" id="6645"/>
    <lineage>
        <taxon>Eukaryota</taxon>
        <taxon>Metazoa</taxon>
        <taxon>Spiralia</taxon>
        <taxon>Lophotrochozoa</taxon>
        <taxon>Mollusca</taxon>
        <taxon>Cephalopoda</taxon>
        <taxon>Coleoidea</taxon>
        <taxon>Octopodiformes</taxon>
        <taxon>Octopoda</taxon>
        <taxon>Incirrata</taxon>
        <taxon>Octopodidae</taxon>
        <taxon>Octopus</taxon>
    </lineage>
</organism>
<evidence type="ECO:0000313" key="3">
    <source>
        <dbReference type="Proteomes" id="UP001162480"/>
    </source>
</evidence>
<reference evidence="2" key="1">
    <citation type="submission" date="2023-08" db="EMBL/GenBank/DDBJ databases">
        <authorList>
            <person name="Alioto T."/>
            <person name="Alioto T."/>
            <person name="Gomez Garrido J."/>
        </authorList>
    </citation>
    <scope>NUCLEOTIDE SEQUENCE</scope>
</reference>
<gene>
    <name evidence="2" type="ORF">OCTVUL_1B023580</name>
</gene>
<evidence type="ECO:0000256" key="1">
    <source>
        <dbReference type="SAM" id="MobiDB-lite"/>
    </source>
</evidence>
<dbReference type="AlphaFoldDB" id="A0AA36AHQ3"/>